<accession>A0A6A6D5W1</accession>
<dbReference type="RefSeq" id="XP_033674491.1">
    <property type="nucleotide sequence ID" value="XM_033810973.1"/>
</dbReference>
<keyword evidence="3" id="KW-1185">Reference proteome</keyword>
<dbReference type="EMBL" id="ML993579">
    <property type="protein sequence ID" value="KAF2173602.1"/>
    <property type="molecule type" value="Genomic_DNA"/>
</dbReference>
<name>A0A6A6D5W1_ZASCE</name>
<evidence type="ECO:0008006" key="4">
    <source>
        <dbReference type="Google" id="ProtNLM"/>
    </source>
</evidence>
<evidence type="ECO:0000313" key="2">
    <source>
        <dbReference type="EMBL" id="KAF2173602.1"/>
    </source>
</evidence>
<dbReference type="Proteomes" id="UP000799537">
    <property type="component" value="Unassembled WGS sequence"/>
</dbReference>
<evidence type="ECO:0000313" key="3">
    <source>
        <dbReference type="Proteomes" id="UP000799537"/>
    </source>
</evidence>
<gene>
    <name evidence="2" type="ORF">M409DRAFT_48557</name>
</gene>
<organism evidence="2 3">
    <name type="scientific">Zasmidium cellare ATCC 36951</name>
    <dbReference type="NCBI Taxonomy" id="1080233"/>
    <lineage>
        <taxon>Eukaryota</taxon>
        <taxon>Fungi</taxon>
        <taxon>Dikarya</taxon>
        <taxon>Ascomycota</taxon>
        <taxon>Pezizomycotina</taxon>
        <taxon>Dothideomycetes</taxon>
        <taxon>Dothideomycetidae</taxon>
        <taxon>Mycosphaerellales</taxon>
        <taxon>Mycosphaerellaceae</taxon>
        <taxon>Zasmidium</taxon>
    </lineage>
</organism>
<protein>
    <recommendedName>
        <fullName evidence="4">Cyanovirin-N domain-containing protein</fullName>
    </recommendedName>
</protein>
<dbReference type="GeneID" id="54564245"/>
<keyword evidence="1" id="KW-0732">Signal</keyword>
<feature type="chain" id="PRO_5025339648" description="Cyanovirin-N domain-containing protein" evidence="1">
    <location>
        <begin position="19"/>
        <end position="130"/>
    </location>
</feature>
<dbReference type="AlphaFoldDB" id="A0A6A6D5W1"/>
<reference evidence="2" key="1">
    <citation type="journal article" date="2020" name="Stud. Mycol.">
        <title>101 Dothideomycetes genomes: a test case for predicting lifestyles and emergence of pathogens.</title>
        <authorList>
            <person name="Haridas S."/>
            <person name="Albert R."/>
            <person name="Binder M."/>
            <person name="Bloem J."/>
            <person name="Labutti K."/>
            <person name="Salamov A."/>
            <person name="Andreopoulos B."/>
            <person name="Baker S."/>
            <person name="Barry K."/>
            <person name="Bills G."/>
            <person name="Bluhm B."/>
            <person name="Cannon C."/>
            <person name="Castanera R."/>
            <person name="Culley D."/>
            <person name="Daum C."/>
            <person name="Ezra D."/>
            <person name="Gonzalez J."/>
            <person name="Henrissat B."/>
            <person name="Kuo A."/>
            <person name="Liang C."/>
            <person name="Lipzen A."/>
            <person name="Lutzoni F."/>
            <person name="Magnuson J."/>
            <person name="Mondo S."/>
            <person name="Nolan M."/>
            <person name="Ohm R."/>
            <person name="Pangilinan J."/>
            <person name="Park H.-J."/>
            <person name="Ramirez L."/>
            <person name="Alfaro M."/>
            <person name="Sun H."/>
            <person name="Tritt A."/>
            <person name="Yoshinaga Y."/>
            <person name="Zwiers L.-H."/>
            <person name="Turgeon B."/>
            <person name="Goodwin S."/>
            <person name="Spatafora J."/>
            <person name="Crous P."/>
            <person name="Grigoriev I."/>
        </authorList>
    </citation>
    <scope>NUCLEOTIDE SEQUENCE</scope>
    <source>
        <strain evidence="2">ATCC 36951</strain>
    </source>
</reference>
<evidence type="ECO:0000256" key="1">
    <source>
        <dbReference type="SAM" id="SignalP"/>
    </source>
</evidence>
<sequence length="130" mass="14061">MKSNIILVLPALVSYASAYTLWFYSDNNCTNDFTDHSAPDPGEGVYGDCADIGIRAKSVAFRADGDGTLLYLSLGNDEAVGAQCVNGQQWLEPSEYLDDAQLQVGCYDTSDSQANLANTGFVQYQVGNER</sequence>
<proteinExistence type="predicted"/>
<feature type="signal peptide" evidence="1">
    <location>
        <begin position="1"/>
        <end position="18"/>
    </location>
</feature>